<dbReference type="Pfam" id="PF07859">
    <property type="entry name" value="Abhydrolase_3"/>
    <property type="match status" value="1"/>
</dbReference>
<name>A0AAF0EKC8_9BASI</name>
<comment type="catalytic activity">
    <reaction evidence="2">
        <text>a monoacylglycerol + H2O = glycerol + a fatty acid + H(+)</text>
        <dbReference type="Rhea" id="RHEA:15245"/>
        <dbReference type="ChEBI" id="CHEBI:15377"/>
        <dbReference type="ChEBI" id="CHEBI:15378"/>
        <dbReference type="ChEBI" id="CHEBI:17408"/>
        <dbReference type="ChEBI" id="CHEBI:17754"/>
        <dbReference type="ChEBI" id="CHEBI:28868"/>
    </reaction>
</comment>
<dbReference type="PANTHER" id="PTHR23024">
    <property type="entry name" value="ARYLACETAMIDE DEACETYLASE"/>
    <property type="match status" value="1"/>
</dbReference>
<dbReference type="EMBL" id="CP119895">
    <property type="protein sequence ID" value="WFD27349.1"/>
    <property type="molecule type" value="Genomic_DNA"/>
</dbReference>
<proteinExistence type="predicted"/>
<dbReference type="InterPro" id="IPR029058">
    <property type="entry name" value="AB_hydrolase_fold"/>
</dbReference>
<dbReference type="PANTHER" id="PTHR23024:SF242">
    <property type="entry name" value="ALPHA_BETA HYDROLASE FOLD-3 DOMAIN-CONTAINING PROTEIN-RELATED"/>
    <property type="match status" value="1"/>
</dbReference>
<keyword evidence="3" id="KW-0812">Transmembrane</keyword>
<sequence length="341" mass="38601">MPRETVASVDRIHHERTWRYVCLYLYVFVLRLLARVEVALTDKLRPPVGPDVKVTKVHIPSRDPGRSIVAFIYEPVNKPEGPLPVNMNIHGSGFMVPAFFGNSRYFNSLMASKLQCYVIDTDYRKAPEYPFPYPLYDCRDTMSWIFANKEGRFDLDRVSVTGFSAGGNLALSTANTMGPERIKSVVTFYPPTDATSSGAPVGDRSNPPSEFRSGVLLEPWAFRVMYSSYVPMQLDPAIPELCVINLPLERYPAHMMFIAGKADVLYPDSKAFYDHIAKNGSSAQKQHARLLSVPNEAHAFDEQPKHPESVKWRDTVYLEAIRMIEQAWYPEREPTVSPYGA</sequence>
<dbReference type="GO" id="GO:0016787">
    <property type="term" value="F:hydrolase activity"/>
    <property type="evidence" value="ECO:0007669"/>
    <property type="project" value="InterPro"/>
</dbReference>
<dbReference type="Gene3D" id="3.40.50.1820">
    <property type="entry name" value="alpha/beta hydrolase"/>
    <property type="match status" value="1"/>
</dbReference>
<evidence type="ECO:0000313" key="5">
    <source>
        <dbReference type="EMBL" id="WFD27349.1"/>
    </source>
</evidence>
<evidence type="ECO:0000313" key="6">
    <source>
        <dbReference type="Proteomes" id="UP001213623"/>
    </source>
</evidence>
<comment type="catalytic activity">
    <reaction evidence="1">
        <text>a diacylglycerol + H2O = a monoacylglycerol + a fatty acid + H(+)</text>
        <dbReference type="Rhea" id="RHEA:32731"/>
        <dbReference type="ChEBI" id="CHEBI:15377"/>
        <dbReference type="ChEBI" id="CHEBI:15378"/>
        <dbReference type="ChEBI" id="CHEBI:17408"/>
        <dbReference type="ChEBI" id="CHEBI:18035"/>
        <dbReference type="ChEBI" id="CHEBI:28868"/>
    </reaction>
</comment>
<dbReference type="InterPro" id="IPR050466">
    <property type="entry name" value="Carboxylest/Gibb_receptor"/>
</dbReference>
<gene>
    <name evidence="5" type="ORF">MNAN1_002345</name>
</gene>
<dbReference type="SUPFAM" id="SSF53474">
    <property type="entry name" value="alpha/beta-Hydrolases"/>
    <property type="match status" value="1"/>
</dbReference>
<reference evidence="5" key="1">
    <citation type="submission" date="2023-03" db="EMBL/GenBank/DDBJ databases">
        <title>Mating type loci evolution in Malassezia.</title>
        <authorList>
            <person name="Coelho M.A."/>
        </authorList>
    </citation>
    <scope>NUCLEOTIDE SEQUENCE</scope>
    <source>
        <strain evidence="5">CBS 9557</strain>
    </source>
</reference>
<organism evidence="5 6">
    <name type="scientific">Malassezia nana</name>
    <dbReference type="NCBI Taxonomy" id="180528"/>
    <lineage>
        <taxon>Eukaryota</taxon>
        <taxon>Fungi</taxon>
        <taxon>Dikarya</taxon>
        <taxon>Basidiomycota</taxon>
        <taxon>Ustilaginomycotina</taxon>
        <taxon>Malasseziomycetes</taxon>
        <taxon>Malasseziales</taxon>
        <taxon>Malasseziaceae</taxon>
        <taxon>Malassezia</taxon>
    </lineage>
</organism>
<keyword evidence="6" id="KW-1185">Reference proteome</keyword>
<dbReference type="InterPro" id="IPR013094">
    <property type="entry name" value="AB_hydrolase_3"/>
</dbReference>
<evidence type="ECO:0000256" key="3">
    <source>
        <dbReference type="SAM" id="Phobius"/>
    </source>
</evidence>
<evidence type="ECO:0000259" key="4">
    <source>
        <dbReference type="Pfam" id="PF07859"/>
    </source>
</evidence>
<evidence type="ECO:0000256" key="1">
    <source>
        <dbReference type="ARBA" id="ARBA00047591"/>
    </source>
</evidence>
<dbReference type="AlphaFoldDB" id="A0AAF0EKC8"/>
<evidence type="ECO:0000256" key="2">
    <source>
        <dbReference type="ARBA" id="ARBA00048461"/>
    </source>
</evidence>
<accession>A0AAF0EKC8</accession>
<feature type="transmembrane region" description="Helical" evidence="3">
    <location>
        <begin position="17"/>
        <end position="34"/>
    </location>
</feature>
<protein>
    <recommendedName>
        <fullName evidence="4">Alpha/beta hydrolase fold-3 domain-containing protein</fullName>
    </recommendedName>
</protein>
<keyword evidence="3" id="KW-0472">Membrane</keyword>
<dbReference type="Proteomes" id="UP001213623">
    <property type="component" value="Chromosome 4"/>
</dbReference>
<keyword evidence="3" id="KW-1133">Transmembrane helix</keyword>
<feature type="domain" description="Alpha/beta hydrolase fold-3" evidence="4">
    <location>
        <begin position="87"/>
        <end position="300"/>
    </location>
</feature>